<keyword evidence="1" id="KW-0472">Membrane</keyword>
<organism evidence="2 3">
    <name type="scientific">Favolaschia claudopus</name>
    <dbReference type="NCBI Taxonomy" id="2862362"/>
    <lineage>
        <taxon>Eukaryota</taxon>
        <taxon>Fungi</taxon>
        <taxon>Dikarya</taxon>
        <taxon>Basidiomycota</taxon>
        <taxon>Agaricomycotina</taxon>
        <taxon>Agaricomycetes</taxon>
        <taxon>Agaricomycetidae</taxon>
        <taxon>Agaricales</taxon>
        <taxon>Marasmiineae</taxon>
        <taxon>Mycenaceae</taxon>
        <taxon>Favolaschia</taxon>
    </lineage>
</organism>
<evidence type="ECO:0000256" key="1">
    <source>
        <dbReference type="SAM" id="Phobius"/>
    </source>
</evidence>
<keyword evidence="1" id="KW-0812">Transmembrane</keyword>
<name>A0AAW0A149_9AGAR</name>
<evidence type="ECO:0000313" key="2">
    <source>
        <dbReference type="EMBL" id="KAK6997057.1"/>
    </source>
</evidence>
<gene>
    <name evidence="2" type="ORF">R3P38DRAFT_1929669</name>
</gene>
<dbReference type="Proteomes" id="UP001362999">
    <property type="component" value="Unassembled WGS sequence"/>
</dbReference>
<accession>A0AAW0A149</accession>
<protein>
    <submittedName>
        <fullName evidence="2">Uncharacterized protein</fullName>
    </submittedName>
</protein>
<keyword evidence="1" id="KW-1133">Transmembrane helix</keyword>
<keyword evidence="3" id="KW-1185">Reference proteome</keyword>
<evidence type="ECO:0000313" key="3">
    <source>
        <dbReference type="Proteomes" id="UP001362999"/>
    </source>
</evidence>
<feature type="transmembrane region" description="Helical" evidence="1">
    <location>
        <begin position="96"/>
        <end position="120"/>
    </location>
</feature>
<dbReference type="AlphaFoldDB" id="A0AAW0A149"/>
<reference evidence="2 3" key="1">
    <citation type="journal article" date="2024" name="J Genomics">
        <title>Draft genome sequencing and assembly of Favolaschia claudopus CIRM-BRFM 2984 isolated from oak limbs.</title>
        <authorList>
            <person name="Navarro D."/>
            <person name="Drula E."/>
            <person name="Chaduli D."/>
            <person name="Cazenave R."/>
            <person name="Ahrendt S."/>
            <person name="Wang J."/>
            <person name="Lipzen A."/>
            <person name="Daum C."/>
            <person name="Barry K."/>
            <person name="Grigoriev I.V."/>
            <person name="Favel A."/>
            <person name="Rosso M.N."/>
            <person name="Martin F."/>
        </authorList>
    </citation>
    <scope>NUCLEOTIDE SEQUENCE [LARGE SCALE GENOMIC DNA]</scope>
    <source>
        <strain evidence="2 3">CIRM-BRFM 2984</strain>
    </source>
</reference>
<sequence length="141" mass="15638">MAHSLEFNAQHSSLAFSNVNITIHVPTPEPPTPLAPRVDSFRVHIGLSDDAVPQRADSPCMGIVLVVVVIAVFFIVVKPIPEVDRGVDVARETEGIKVVCCFIFLRSCALYCFPCPLCLLRRRCALYTKRFPSRDRVGLCN</sequence>
<feature type="transmembrane region" description="Helical" evidence="1">
    <location>
        <begin position="58"/>
        <end position="76"/>
    </location>
</feature>
<proteinExistence type="predicted"/>
<comment type="caution">
    <text evidence="2">The sequence shown here is derived from an EMBL/GenBank/DDBJ whole genome shotgun (WGS) entry which is preliminary data.</text>
</comment>
<dbReference type="EMBL" id="JAWWNJ010000094">
    <property type="protein sequence ID" value="KAK6997057.1"/>
    <property type="molecule type" value="Genomic_DNA"/>
</dbReference>